<feature type="compositionally biased region" description="Acidic residues" evidence="4">
    <location>
        <begin position="97"/>
        <end position="109"/>
    </location>
</feature>
<dbReference type="PANTHER" id="PTHR45982">
    <property type="entry name" value="REGULATOR OF CHROMOSOME CONDENSATION"/>
    <property type="match status" value="1"/>
</dbReference>
<dbReference type="AlphaFoldDB" id="A0A6A7C9F9"/>
<feature type="compositionally biased region" description="Low complexity" evidence="4">
    <location>
        <begin position="119"/>
        <end position="134"/>
    </location>
</feature>
<dbReference type="GO" id="GO:0005737">
    <property type="term" value="C:cytoplasm"/>
    <property type="evidence" value="ECO:0007669"/>
    <property type="project" value="TreeGrafter"/>
</dbReference>
<dbReference type="InterPro" id="IPR000408">
    <property type="entry name" value="Reg_chr_condens"/>
</dbReference>
<reference evidence="6" key="1">
    <citation type="journal article" date="2020" name="Stud. Mycol.">
        <title>101 Dothideomycetes genomes: a test case for predicting lifestyles and emergence of pathogens.</title>
        <authorList>
            <person name="Haridas S."/>
            <person name="Albert R."/>
            <person name="Binder M."/>
            <person name="Bloem J."/>
            <person name="Labutti K."/>
            <person name="Salamov A."/>
            <person name="Andreopoulos B."/>
            <person name="Baker S."/>
            <person name="Barry K."/>
            <person name="Bills G."/>
            <person name="Bluhm B."/>
            <person name="Cannon C."/>
            <person name="Castanera R."/>
            <person name="Culley D."/>
            <person name="Daum C."/>
            <person name="Ezra D."/>
            <person name="Gonzalez J."/>
            <person name="Henrissat B."/>
            <person name="Kuo A."/>
            <person name="Liang C."/>
            <person name="Lipzen A."/>
            <person name="Lutzoni F."/>
            <person name="Magnuson J."/>
            <person name="Mondo S."/>
            <person name="Nolan M."/>
            <person name="Ohm R."/>
            <person name="Pangilinan J."/>
            <person name="Park H.-J."/>
            <person name="Ramirez L."/>
            <person name="Alfaro M."/>
            <person name="Sun H."/>
            <person name="Tritt A."/>
            <person name="Yoshinaga Y."/>
            <person name="Zwiers L.-H."/>
            <person name="Turgeon B."/>
            <person name="Goodwin S."/>
            <person name="Spatafora J."/>
            <person name="Crous P."/>
            <person name="Grigoriev I."/>
        </authorList>
    </citation>
    <scope>NUCLEOTIDE SEQUENCE</scope>
    <source>
        <strain evidence="6">CBS 480.64</strain>
    </source>
</reference>
<proteinExistence type="predicted"/>
<organism evidence="6 7">
    <name type="scientific">Piedraia hortae CBS 480.64</name>
    <dbReference type="NCBI Taxonomy" id="1314780"/>
    <lineage>
        <taxon>Eukaryota</taxon>
        <taxon>Fungi</taxon>
        <taxon>Dikarya</taxon>
        <taxon>Ascomycota</taxon>
        <taxon>Pezizomycotina</taxon>
        <taxon>Dothideomycetes</taxon>
        <taxon>Dothideomycetidae</taxon>
        <taxon>Capnodiales</taxon>
        <taxon>Piedraiaceae</taxon>
        <taxon>Piedraia</taxon>
    </lineage>
</organism>
<feature type="repeat" description="RCC1" evidence="3">
    <location>
        <begin position="361"/>
        <end position="422"/>
    </location>
</feature>
<dbReference type="PRINTS" id="PR00633">
    <property type="entry name" value="RCCNDNSATION"/>
</dbReference>
<keyword evidence="7" id="KW-1185">Reference proteome</keyword>
<accession>A0A6A7C9F9</accession>
<feature type="repeat" description="RCC1" evidence="3">
    <location>
        <begin position="168"/>
        <end position="224"/>
    </location>
</feature>
<name>A0A6A7C9F9_9PEZI</name>
<feature type="region of interest" description="Disordered" evidence="4">
    <location>
        <begin position="1"/>
        <end position="35"/>
    </location>
</feature>
<sequence>MPPKKAAATTTVDANAKAKVRPTRAAAAKKAVPDEHEALVTKAAATEATKVAAKATASAAPKATRDSKPPPARKGALQSARTLKPATGKRKRKVEPEESEESSESEEEEPAPRKKAKAAAKAAPKTAKAASKAKPAPKEKAAPKTKPAAKVKPLVKGPTINEPPTHRLKVYVFGEGTAGELGLGTAKNAVDVKRPRLNPNLDQTKVGVVQIAAGGMHVLALTADNRILSWGINDTGALGRDTTWAGGLRDMDKNDDSDSDDDNADNGLNPHESVPGEVDFSGTQVSEGTRWAQVAASDSCSLALTDDGLVYGWGTFRNKAGDKSFLPGMAQANRPVLIPNLKKVTQIAAGADHCLALDSSGATWAWGTGDTCQLGRRLVDGRSVQSHDELLRPRQFGLPKGSKNGVIALASGAYHSFAITKTGVVESWGLNSVGATGQPEGAGEDDAAIAPAKPIAAFIDMGVKIVSIDGGSHHSIAASSDGDCYTWGKVDNGQLGISMAQIKELPSPKVVVKSETGLPRMVKRPTKVTAITGKVVSVAANSETSFAITDNGKVYSWGFSTCYQTGTGSDDVVEEATLIDNTAIRDVKVVGAFPGGQYGILTAE</sequence>
<feature type="compositionally biased region" description="Low complexity" evidence="4">
    <location>
        <begin position="50"/>
        <end position="62"/>
    </location>
</feature>
<dbReference type="InterPro" id="IPR051553">
    <property type="entry name" value="Ran_GTPase-activating"/>
</dbReference>
<feature type="region of interest" description="Disordered" evidence="4">
    <location>
        <begin position="241"/>
        <end position="282"/>
    </location>
</feature>
<dbReference type="GO" id="GO:0005085">
    <property type="term" value="F:guanyl-nucleotide exchange factor activity"/>
    <property type="evidence" value="ECO:0007669"/>
    <property type="project" value="TreeGrafter"/>
</dbReference>
<dbReference type="PANTHER" id="PTHR45982:SF1">
    <property type="entry name" value="REGULATOR OF CHROMOSOME CONDENSATION"/>
    <property type="match status" value="1"/>
</dbReference>
<dbReference type="Pfam" id="PF25390">
    <property type="entry name" value="WD40_RLD"/>
    <property type="match status" value="1"/>
</dbReference>
<dbReference type="Gene3D" id="2.130.10.30">
    <property type="entry name" value="Regulator of chromosome condensation 1/beta-lactamase-inhibitor protein II"/>
    <property type="match status" value="1"/>
</dbReference>
<keyword evidence="2" id="KW-0677">Repeat</keyword>
<keyword evidence="1" id="KW-0344">Guanine-nucleotide releasing factor</keyword>
<evidence type="ECO:0000256" key="3">
    <source>
        <dbReference type="PROSITE-ProRule" id="PRU00235"/>
    </source>
</evidence>
<evidence type="ECO:0000256" key="1">
    <source>
        <dbReference type="ARBA" id="ARBA00022658"/>
    </source>
</evidence>
<evidence type="ECO:0000259" key="5">
    <source>
        <dbReference type="Pfam" id="PF25390"/>
    </source>
</evidence>
<dbReference type="PROSITE" id="PS50012">
    <property type="entry name" value="RCC1_3"/>
    <property type="match status" value="6"/>
</dbReference>
<evidence type="ECO:0000313" key="6">
    <source>
        <dbReference type="EMBL" id="KAF2863887.1"/>
    </source>
</evidence>
<dbReference type="InterPro" id="IPR058923">
    <property type="entry name" value="RCC1-like_dom"/>
</dbReference>
<dbReference type="PROSITE" id="PS00625">
    <property type="entry name" value="RCC1_1"/>
    <property type="match status" value="1"/>
</dbReference>
<evidence type="ECO:0000256" key="2">
    <source>
        <dbReference type="ARBA" id="ARBA00022737"/>
    </source>
</evidence>
<dbReference type="SUPFAM" id="SSF50985">
    <property type="entry name" value="RCC1/BLIP-II"/>
    <property type="match status" value="1"/>
</dbReference>
<protein>
    <submittedName>
        <fullName evidence="6">RCC1/BLIP-II</fullName>
    </submittedName>
</protein>
<gene>
    <name evidence="6" type="ORF">K470DRAFT_292603</name>
</gene>
<dbReference type="OrthoDB" id="61110at2759"/>
<evidence type="ECO:0000313" key="7">
    <source>
        <dbReference type="Proteomes" id="UP000799421"/>
    </source>
</evidence>
<feature type="repeat" description="RCC1" evidence="3">
    <location>
        <begin position="552"/>
        <end position="604"/>
    </location>
</feature>
<dbReference type="InterPro" id="IPR009091">
    <property type="entry name" value="RCC1/BLIP-II"/>
</dbReference>
<dbReference type="EMBL" id="MU005959">
    <property type="protein sequence ID" value="KAF2863887.1"/>
    <property type="molecule type" value="Genomic_DNA"/>
</dbReference>
<dbReference type="Proteomes" id="UP000799421">
    <property type="component" value="Unassembled WGS sequence"/>
</dbReference>
<feature type="domain" description="RCC1-like" evidence="5">
    <location>
        <begin position="169"/>
        <end position="599"/>
    </location>
</feature>
<feature type="repeat" description="RCC1" evidence="3">
    <location>
        <begin position="423"/>
        <end position="481"/>
    </location>
</feature>
<evidence type="ECO:0000256" key="4">
    <source>
        <dbReference type="SAM" id="MobiDB-lite"/>
    </source>
</evidence>
<feature type="repeat" description="RCC1" evidence="3">
    <location>
        <begin position="308"/>
        <end position="360"/>
    </location>
</feature>
<feature type="repeat" description="RCC1" evidence="3">
    <location>
        <begin position="482"/>
        <end position="551"/>
    </location>
</feature>
<dbReference type="PROSITE" id="PS00626">
    <property type="entry name" value="RCC1_2"/>
    <property type="match status" value="1"/>
</dbReference>
<feature type="region of interest" description="Disordered" evidence="4">
    <location>
        <begin position="50"/>
        <end position="163"/>
    </location>
</feature>